<protein>
    <submittedName>
        <fullName evidence="3">Membrane protein</fullName>
    </submittedName>
</protein>
<feature type="compositionally biased region" description="Basic and acidic residues" evidence="1">
    <location>
        <begin position="128"/>
        <end position="139"/>
    </location>
</feature>
<dbReference type="EMBL" id="CP008944">
    <property type="protein sequence ID" value="AIG64434.1"/>
    <property type="molecule type" value="Genomic_DNA"/>
</dbReference>
<evidence type="ECO:0000313" key="4">
    <source>
        <dbReference type="Proteomes" id="UP000028504"/>
    </source>
</evidence>
<name>A0ABM5QNV3_9CORY</name>
<feature type="transmembrane region" description="Helical" evidence="2">
    <location>
        <begin position="44"/>
        <end position="65"/>
    </location>
</feature>
<organism evidence="3 4">
    <name type="scientific">Corynebacterium atypicum</name>
    <dbReference type="NCBI Taxonomy" id="191610"/>
    <lineage>
        <taxon>Bacteria</taxon>
        <taxon>Bacillati</taxon>
        <taxon>Actinomycetota</taxon>
        <taxon>Actinomycetes</taxon>
        <taxon>Mycobacteriales</taxon>
        <taxon>Corynebacteriaceae</taxon>
        <taxon>Corynebacterium</taxon>
    </lineage>
</organism>
<evidence type="ECO:0000313" key="3">
    <source>
        <dbReference type="EMBL" id="AIG64434.1"/>
    </source>
</evidence>
<evidence type="ECO:0000256" key="1">
    <source>
        <dbReference type="SAM" id="MobiDB-lite"/>
    </source>
</evidence>
<evidence type="ECO:0000256" key="2">
    <source>
        <dbReference type="SAM" id="Phobius"/>
    </source>
</evidence>
<feature type="region of interest" description="Disordered" evidence="1">
    <location>
        <begin position="107"/>
        <end position="139"/>
    </location>
</feature>
<keyword evidence="2" id="KW-0812">Transmembrane</keyword>
<proteinExistence type="predicted"/>
<dbReference type="Pfam" id="PF11239">
    <property type="entry name" value="DUF3040"/>
    <property type="match status" value="1"/>
</dbReference>
<sequence length="139" mass="14755">MALSEQEQQMLREIEQSLLADDPKFGSSVGAESEGYFGDSRGNFSVRGLAVGVVGLLLLLGGVMLAQQSMWFIAVSVLGFLVMFGAGLWMLRGGGSAGEDADVLTLGGKGGRQTGARSAGSKSGLSQRMEENFRRRFDE</sequence>
<feature type="transmembrane region" description="Helical" evidence="2">
    <location>
        <begin position="71"/>
        <end position="91"/>
    </location>
</feature>
<reference evidence="3 4" key="1">
    <citation type="submission" date="2014-07" db="EMBL/GenBank/DDBJ databases">
        <title>Complete genome sequence of Corynebacterium atypicum DSM 44849: identifiction of the mycolic acid biosynthesis genes.</title>
        <authorList>
            <person name="Tippelt A."/>
            <person name="Mollmann S."/>
            <person name="Albersmeier A."/>
            <person name="Jaenicke S."/>
            <person name="Ruckert C."/>
            <person name="Tauch A."/>
        </authorList>
    </citation>
    <scope>NUCLEOTIDE SEQUENCE [LARGE SCALE GENOMIC DNA]</scope>
    <source>
        <strain evidence="3 4">R2070</strain>
    </source>
</reference>
<keyword evidence="2" id="KW-1133">Transmembrane helix</keyword>
<gene>
    <name evidence="3" type="ORF">CATYP_07370</name>
</gene>
<accession>A0ABM5QNV3</accession>
<dbReference type="InterPro" id="IPR021401">
    <property type="entry name" value="DUF3040"/>
</dbReference>
<dbReference type="Proteomes" id="UP000028504">
    <property type="component" value="Chromosome"/>
</dbReference>
<dbReference type="RefSeq" id="WP_038606149.1">
    <property type="nucleotide sequence ID" value="NZ_CP008944.1"/>
</dbReference>
<keyword evidence="4" id="KW-1185">Reference proteome</keyword>
<keyword evidence="2" id="KW-0472">Membrane</keyword>